<dbReference type="Proteomes" id="UP000887013">
    <property type="component" value="Unassembled WGS sequence"/>
</dbReference>
<feature type="region of interest" description="Disordered" evidence="1">
    <location>
        <begin position="29"/>
        <end position="55"/>
    </location>
</feature>
<dbReference type="AlphaFoldDB" id="A0A8X6QB34"/>
<reference evidence="2" key="1">
    <citation type="submission" date="2020-08" db="EMBL/GenBank/DDBJ databases">
        <title>Multicomponent nature underlies the extraordinary mechanical properties of spider dragline silk.</title>
        <authorList>
            <person name="Kono N."/>
            <person name="Nakamura H."/>
            <person name="Mori M."/>
            <person name="Yoshida Y."/>
            <person name="Ohtoshi R."/>
            <person name="Malay A.D."/>
            <person name="Moran D.A.P."/>
            <person name="Tomita M."/>
            <person name="Numata K."/>
            <person name="Arakawa K."/>
        </authorList>
    </citation>
    <scope>NUCLEOTIDE SEQUENCE</scope>
</reference>
<name>A0A8X6QB34_NEPPI</name>
<dbReference type="EMBL" id="BMAW01030527">
    <property type="protein sequence ID" value="GFU16907.1"/>
    <property type="molecule type" value="Genomic_DNA"/>
</dbReference>
<keyword evidence="3" id="KW-1185">Reference proteome</keyword>
<evidence type="ECO:0000313" key="3">
    <source>
        <dbReference type="Proteomes" id="UP000887013"/>
    </source>
</evidence>
<organism evidence="2 3">
    <name type="scientific">Nephila pilipes</name>
    <name type="common">Giant wood spider</name>
    <name type="synonym">Nephila maculata</name>
    <dbReference type="NCBI Taxonomy" id="299642"/>
    <lineage>
        <taxon>Eukaryota</taxon>
        <taxon>Metazoa</taxon>
        <taxon>Ecdysozoa</taxon>
        <taxon>Arthropoda</taxon>
        <taxon>Chelicerata</taxon>
        <taxon>Arachnida</taxon>
        <taxon>Araneae</taxon>
        <taxon>Araneomorphae</taxon>
        <taxon>Entelegynae</taxon>
        <taxon>Araneoidea</taxon>
        <taxon>Nephilidae</taxon>
        <taxon>Nephila</taxon>
    </lineage>
</organism>
<proteinExistence type="predicted"/>
<feature type="region of interest" description="Disordered" evidence="1">
    <location>
        <begin position="70"/>
        <end position="97"/>
    </location>
</feature>
<sequence>MGQLIPKSPKKITFVALYDVIERKCEKRRKNDSTFNTEAGRSFLPTMKKERDETEDYRHVRLRGTTFISKELDSPPSFSRPQKSLKNKKIGPHPPMIKWNRRGEIDYELAINSKRKIPLPDFETFWVFDTAGN</sequence>
<evidence type="ECO:0000313" key="2">
    <source>
        <dbReference type="EMBL" id="GFU16907.1"/>
    </source>
</evidence>
<accession>A0A8X6QB34</accession>
<evidence type="ECO:0000256" key="1">
    <source>
        <dbReference type="SAM" id="MobiDB-lite"/>
    </source>
</evidence>
<comment type="caution">
    <text evidence="2">The sequence shown here is derived from an EMBL/GenBank/DDBJ whole genome shotgun (WGS) entry which is preliminary data.</text>
</comment>
<gene>
    <name evidence="2" type="ORF">NPIL_522411</name>
</gene>
<protein>
    <submittedName>
        <fullName evidence="2">Uncharacterized protein</fullName>
    </submittedName>
</protein>